<dbReference type="Proteomes" id="UP000215914">
    <property type="component" value="Unassembled WGS sequence"/>
</dbReference>
<accession>A0A9K3H338</accession>
<organism evidence="1 2">
    <name type="scientific">Helianthus annuus</name>
    <name type="common">Common sunflower</name>
    <dbReference type="NCBI Taxonomy" id="4232"/>
    <lineage>
        <taxon>Eukaryota</taxon>
        <taxon>Viridiplantae</taxon>
        <taxon>Streptophyta</taxon>
        <taxon>Embryophyta</taxon>
        <taxon>Tracheophyta</taxon>
        <taxon>Spermatophyta</taxon>
        <taxon>Magnoliopsida</taxon>
        <taxon>eudicotyledons</taxon>
        <taxon>Gunneridae</taxon>
        <taxon>Pentapetalae</taxon>
        <taxon>asterids</taxon>
        <taxon>campanulids</taxon>
        <taxon>Asterales</taxon>
        <taxon>Asteraceae</taxon>
        <taxon>Asteroideae</taxon>
        <taxon>Heliantheae alliance</taxon>
        <taxon>Heliantheae</taxon>
        <taxon>Helianthus</taxon>
    </lineage>
</organism>
<dbReference type="AlphaFoldDB" id="A0A9K3H338"/>
<reference evidence="1" key="2">
    <citation type="submission" date="2020-06" db="EMBL/GenBank/DDBJ databases">
        <title>Helianthus annuus Genome sequencing and assembly Release 2.</title>
        <authorList>
            <person name="Gouzy J."/>
            <person name="Langlade N."/>
            <person name="Munos S."/>
        </authorList>
    </citation>
    <scope>NUCLEOTIDE SEQUENCE</scope>
    <source>
        <tissue evidence="1">Leaves</tissue>
    </source>
</reference>
<keyword evidence="2" id="KW-1185">Reference proteome</keyword>
<evidence type="ECO:0000313" key="1">
    <source>
        <dbReference type="EMBL" id="KAF5765702.1"/>
    </source>
</evidence>
<name>A0A9K3H338_HELAN</name>
<proteinExistence type="predicted"/>
<dbReference type="Gramene" id="mRNA:HanXRQr2_Chr15g0706821">
    <property type="protein sequence ID" value="mRNA:HanXRQr2_Chr15g0706821"/>
    <property type="gene ID" value="HanXRQr2_Chr15g0706821"/>
</dbReference>
<protein>
    <submittedName>
        <fullName evidence="1">Uncharacterized protein</fullName>
    </submittedName>
</protein>
<reference evidence="1" key="1">
    <citation type="journal article" date="2017" name="Nature">
        <title>The sunflower genome provides insights into oil metabolism, flowering and Asterid evolution.</title>
        <authorList>
            <person name="Badouin H."/>
            <person name="Gouzy J."/>
            <person name="Grassa C.J."/>
            <person name="Murat F."/>
            <person name="Staton S.E."/>
            <person name="Cottret L."/>
            <person name="Lelandais-Briere C."/>
            <person name="Owens G.L."/>
            <person name="Carrere S."/>
            <person name="Mayjonade B."/>
            <person name="Legrand L."/>
            <person name="Gill N."/>
            <person name="Kane N.C."/>
            <person name="Bowers J.E."/>
            <person name="Hubner S."/>
            <person name="Bellec A."/>
            <person name="Berard A."/>
            <person name="Berges H."/>
            <person name="Blanchet N."/>
            <person name="Boniface M.C."/>
            <person name="Brunel D."/>
            <person name="Catrice O."/>
            <person name="Chaidir N."/>
            <person name="Claudel C."/>
            <person name="Donnadieu C."/>
            <person name="Faraut T."/>
            <person name="Fievet G."/>
            <person name="Helmstetter N."/>
            <person name="King M."/>
            <person name="Knapp S.J."/>
            <person name="Lai Z."/>
            <person name="Le Paslier M.C."/>
            <person name="Lippi Y."/>
            <person name="Lorenzon L."/>
            <person name="Mandel J.R."/>
            <person name="Marage G."/>
            <person name="Marchand G."/>
            <person name="Marquand E."/>
            <person name="Bret-Mestries E."/>
            <person name="Morien E."/>
            <person name="Nambeesan S."/>
            <person name="Nguyen T."/>
            <person name="Pegot-Espagnet P."/>
            <person name="Pouilly N."/>
            <person name="Raftis F."/>
            <person name="Sallet E."/>
            <person name="Schiex T."/>
            <person name="Thomas J."/>
            <person name="Vandecasteele C."/>
            <person name="Vares D."/>
            <person name="Vear F."/>
            <person name="Vautrin S."/>
            <person name="Crespi M."/>
            <person name="Mangin B."/>
            <person name="Burke J.M."/>
            <person name="Salse J."/>
            <person name="Munos S."/>
            <person name="Vincourt P."/>
            <person name="Rieseberg L.H."/>
            <person name="Langlade N.B."/>
        </authorList>
    </citation>
    <scope>NUCLEOTIDE SEQUENCE</scope>
    <source>
        <tissue evidence="1">Leaves</tissue>
    </source>
</reference>
<comment type="caution">
    <text evidence="1">The sequence shown here is derived from an EMBL/GenBank/DDBJ whole genome shotgun (WGS) entry which is preliminary data.</text>
</comment>
<evidence type="ECO:0000313" key="2">
    <source>
        <dbReference type="Proteomes" id="UP000215914"/>
    </source>
</evidence>
<sequence length="60" mass="6928">MDFYSEFIYYGLIVMVSSSSILNQVFCGQWKENIKTFHLEEIQIGLGLVSVGRGMCWEMV</sequence>
<gene>
    <name evidence="1" type="ORF">HanXRQr2_Chr15g0706821</name>
</gene>
<dbReference type="EMBL" id="MNCJ02000330">
    <property type="protein sequence ID" value="KAF5765702.1"/>
    <property type="molecule type" value="Genomic_DNA"/>
</dbReference>